<dbReference type="EMBL" id="CP097509">
    <property type="protein sequence ID" value="URE18701.1"/>
    <property type="molecule type" value="Genomic_DNA"/>
</dbReference>
<proteinExistence type="predicted"/>
<feature type="compositionally biased region" description="Polar residues" evidence="1">
    <location>
        <begin position="9"/>
        <end position="20"/>
    </location>
</feature>
<reference evidence="2" key="1">
    <citation type="submission" date="2022-05" db="EMBL/GenBank/DDBJ databases">
        <title>The Musa troglodytarum L. genome provides insights into the mechanism of non-climacteric behaviour and enrichment of carotenoids.</title>
        <authorList>
            <person name="Wang J."/>
        </authorList>
    </citation>
    <scope>NUCLEOTIDE SEQUENCE</scope>
    <source>
        <tissue evidence="2">Leaf</tissue>
    </source>
</reference>
<feature type="region of interest" description="Disordered" evidence="1">
    <location>
        <begin position="1"/>
        <end position="25"/>
    </location>
</feature>
<name>A0A9E7GNM5_9LILI</name>
<accession>A0A9E7GNM5</accession>
<keyword evidence="3" id="KW-1185">Reference proteome</keyword>
<evidence type="ECO:0000313" key="2">
    <source>
        <dbReference type="EMBL" id="URE18701.1"/>
    </source>
</evidence>
<dbReference type="Proteomes" id="UP001055439">
    <property type="component" value="Chromosome 7"/>
</dbReference>
<sequence>MVRILHQEVPNSCSPPSQTPAMAGADGGRNYTYHWNSASL</sequence>
<organism evidence="2 3">
    <name type="scientific">Musa troglodytarum</name>
    <name type="common">fe'i banana</name>
    <dbReference type="NCBI Taxonomy" id="320322"/>
    <lineage>
        <taxon>Eukaryota</taxon>
        <taxon>Viridiplantae</taxon>
        <taxon>Streptophyta</taxon>
        <taxon>Embryophyta</taxon>
        <taxon>Tracheophyta</taxon>
        <taxon>Spermatophyta</taxon>
        <taxon>Magnoliopsida</taxon>
        <taxon>Liliopsida</taxon>
        <taxon>Zingiberales</taxon>
        <taxon>Musaceae</taxon>
        <taxon>Musa</taxon>
    </lineage>
</organism>
<dbReference type="AlphaFoldDB" id="A0A9E7GNM5"/>
<evidence type="ECO:0000313" key="3">
    <source>
        <dbReference type="Proteomes" id="UP001055439"/>
    </source>
</evidence>
<evidence type="ECO:0000256" key="1">
    <source>
        <dbReference type="SAM" id="MobiDB-lite"/>
    </source>
</evidence>
<protein>
    <submittedName>
        <fullName evidence="2">Uncharacterized protein</fullName>
    </submittedName>
</protein>
<gene>
    <name evidence="2" type="ORF">MUK42_05454</name>
</gene>